<proteinExistence type="predicted"/>
<gene>
    <name evidence="2" type="ORF">Salat_0655800</name>
</gene>
<dbReference type="EMBL" id="JACGWO010000002">
    <property type="protein sequence ID" value="KAK4434928.1"/>
    <property type="molecule type" value="Genomic_DNA"/>
</dbReference>
<evidence type="ECO:0000313" key="3">
    <source>
        <dbReference type="Proteomes" id="UP001293254"/>
    </source>
</evidence>
<keyword evidence="1" id="KW-0812">Transmembrane</keyword>
<organism evidence="2 3">
    <name type="scientific">Sesamum alatum</name>
    <dbReference type="NCBI Taxonomy" id="300844"/>
    <lineage>
        <taxon>Eukaryota</taxon>
        <taxon>Viridiplantae</taxon>
        <taxon>Streptophyta</taxon>
        <taxon>Embryophyta</taxon>
        <taxon>Tracheophyta</taxon>
        <taxon>Spermatophyta</taxon>
        <taxon>Magnoliopsida</taxon>
        <taxon>eudicotyledons</taxon>
        <taxon>Gunneridae</taxon>
        <taxon>Pentapetalae</taxon>
        <taxon>asterids</taxon>
        <taxon>lamiids</taxon>
        <taxon>Lamiales</taxon>
        <taxon>Pedaliaceae</taxon>
        <taxon>Sesamum</taxon>
    </lineage>
</organism>
<dbReference type="Proteomes" id="UP001293254">
    <property type="component" value="Unassembled WGS sequence"/>
</dbReference>
<feature type="transmembrane region" description="Helical" evidence="1">
    <location>
        <begin position="142"/>
        <end position="164"/>
    </location>
</feature>
<sequence length="184" mass="20478">MDSRGKLSDLMVVTFEVCTSLALLPRPVLLTGRRRLVRLRVRLETRWNSRDGRRKCGILLGRLADARTVALESSKMKTAITIGILVGRVHLVPLGPEIDEALSSSPIRVAHLSLGVVVAPGPRLRWLARVLGWAFQERAQQISLLTSLVFLLITLLLVLGRSWLRFIPPKAQKTRGALPRILSL</sequence>
<dbReference type="AlphaFoldDB" id="A0AAE2CUH4"/>
<evidence type="ECO:0000313" key="2">
    <source>
        <dbReference type="EMBL" id="KAK4434928.1"/>
    </source>
</evidence>
<accession>A0AAE2CUH4</accession>
<keyword evidence="1" id="KW-0472">Membrane</keyword>
<keyword evidence="3" id="KW-1185">Reference proteome</keyword>
<name>A0AAE2CUH4_9LAMI</name>
<keyword evidence="1" id="KW-1133">Transmembrane helix</keyword>
<evidence type="ECO:0000256" key="1">
    <source>
        <dbReference type="SAM" id="Phobius"/>
    </source>
</evidence>
<feature type="transmembrane region" description="Helical" evidence="1">
    <location>
        <begin position="12"/>
        <end position="32"/>
    </location>
</feature>
<comment type="caution">
    <text evidence="2">The sequence shown here is derived from an EMBL/GenBank/DDBJ whole genome shotgun (WGS) entry which is preliminary data.</text>
</comment>
<protein>
    <submittedName>
        <fullName evidence="2">Uncharacterized protein</fullName>
    </submittedName>
</protein>
<reference evidence="2" key="2">
    <citation type="journal article" date="2024" name="Plant">
        <title>Genomic evolution and insights into agronomic trait innovations of Sesamum species.</title>
        <authorList>
            <person name="Miao H."/>
            <person name="Wang L."/>
            <person name="Qu L."/>
            <person name="Liu H."/>
            <person name="Sun Y."/>
            <person name="Le M."/>
            <person name="Wang Q."/>
            <person name="Wei S."/>
            <person name="Zheng Y."/>
            <person name="Lin W."/>
            <person name="Duan Y."/>
            <person name="Cao H."/>
            <person name="Xiong S."/>
            <person name="Wang X."/>
            <person name="Wei L."/>
            <person name="Li C."/>
            <person name="Ma Q."/>
            <person name="Ju M."/>
            <person name="Zhao R."/>
            <person name="Li G."/>
            <person name="Mu C."/>
            <person name="Tian Q."/>
            <person name="Mei H."/>
            <person name="Zhang T."/>
            <person name="Gao T."/>
            <person name="Zhang H."/>
        </authorList>
    </citation>
    <scope>NUCLEOTIDE SEQUENCE</scope>
    <source>
        <strain evidence="2">3651</strain>
    </source>
</reference>
<reference evidence="2" key="1">
    <citation type="submission" date="2020-06" db="EMBL/GenBank/DDBJ databases">
        <authorList>
            <person name="Li T."/>
            <person name="Hu X."/>
            <person name="Zhang T."/>
            <person name="Song X."/>
            <person name="Zhang H."/>
            <person name="Dai N."/>
            <person name="Sheng W."/>
            <person name="Hou X."/>
            <person name="Wei L."/>
        </authorList>
    </citation>
    <scope>NUCLEOTIDE SEQUENCE</scope>
    <source>
        <strain evidence="2">3651</strain>
        <tissue evidence="2">Leaf</tissue>
    </source>
</reference>